<dbReference type="InterPro" id="IPR013783">
    <property type="entry name" value="Ig-like_fold"/>
</dbReference>
<dbReference type="EMBL" id="CP017774">
    <property type="protein sequence ID" value="APA00996.1"/>
    <property type="molecule type" value="Genomic_DNA"/>
</dbReference>
<dbReference type="InterPro" id="IPR006103">
    <property type="entry name" value="Glyco_hydro_2_cat"/>
</dbReference>
<dbReference type="Pfam" id="PF02837">
    <property type="entry name" value="Glyco_hydro_2_N"/>
    <property type="match status" value="1"/>
</dbReference>
<protein>
    <recommendedName>
        <fullName evidence="3">beta-galactosidase</fullName>
        <ecNumber evidence="3">3.2.1.23</ecNumber>
    </recommendedName>
</protein>
<evidence type="ECO:0000256" key="2">
    <source>
        <dbReference type="ARBA" id="ARBA00007401"/>
    </source>
</evidence>
<dbReference type="GO" id="GO:0009341">
    <property type="term" value="C:beta-galactosidase complex"/>
    <property type="evidence" value="ECO:0007669"/>
    <property type="project" value="TreeGrafter"/>
</dbReference>
<sequence>MQIKYIVTSVFLLFFLSSWNSGDKKVINIAGDWTVALDSTDIGLKNGWQNTAFKQSMKLPGTTDDAGLGVPNKLKPSIEKPQMSHLTRKNSYLGAAWYSREITIPKNWKGKEMLLKLERVLWKTNVWIDGKELETEQNSLIAPHYFDLSKYLIAGKTHRITIRIDNRKLFDISVDNMAHAYTNHTQIIWNGVIGKMEIEAFDAVRISNLQIKPEISSGTAQVKLALNNNTNKIAKGILKITAVNKKSNIPVATLQKDIQVKMGKSVIEVDYNMGKDVKLWSEFSPELYELKAELNAAKNTLTISADFGMRSFSKKGSVLTINNRPVFLRGTLECDIFPLTGYAPMDKEGWRKVFGTAKNWGLNHLRFHSWCPPQAAFEVADEMGFYLQVELPVWVLKIGEDQKTTDFLYAEAQRMIDEYGNHPSFCMWSMGNELQGDMTVLTKLMNSLKAQDARHLYTTTSFTFENGHGKWPEPEDDFFITQWTKQGWVRGQGVFNSESPNFNKDYVASVEGMTVPLVTHEIGQYAVYPKIDEISKYTGVLDPINFKSVKEDLERKGLINKAADYTQASGKLAVILYKEEIERALKTAGISGFQLLDLHDFPGQGTALVGLLDAFWDSKGLISAEEFRAFSAPVVPLMRFAKATYTNNESFTASLDISNYAESNLNNQEIEWSISDGNTVIASGNTKATIAIGYNHKVLDLNESLQKITKASKLTVKVNLKGTSYKNQWNIWVYPQQQTIDYGKVVYTRNLDEAYKLLNAGKKVLLNPDWKKIKGIEGKFVPVFWSPVHFPKQAGTMGVLCNPSHKALDHFPTDMNTDWQWWDLNVNSTTLIMDSVVGGNPIVEMVDNFANNRKLASLFEGSVGTGKLMIASFDLSTDLEKRPVAKQMLISILDYMNSSSFNPDTIKNPDALKLILKEEKEKAKEGATSIY</sequence>
<dbReference type="Gene3D" id="3.20.20.80">
    <property type="entry name" value="Glycosidases"/>
    <property type="match status" value="1"/>
</dbReference>
<dbReference type="Pfam" id="PF02836">
    <property type="entry name" value="Glyco_hydro_2_C"/>
    <property type="match status" value="1"/>
</dbReference>
<evidence type="ECO:0000256" key="4">
    <source>
        <dbReference type="ARBA" id="ARBA00022801"/>
    </source>
</evidence>
<evidence type="ECO:0000256" key="5">
    <source>
        <dbReference type="ARBA" id="ARBA00023295"/>
    </source>
</evidence>
<dbReference type="PANTHER" id="PTHR46323">
    <property type="entry name" value="BETA-GALACTOSIDASE"/>
    <property type="match status" value="1"/>
</dbReference>
<accession>A0A1D9PFU7</accession>
<dbReference type="RefSeq" id="WP_071186380.1">
    <property type="nucleotide sequence ID" value="NZ_CP017774.1"/>
</dbReference>
<evidence type="ECO:0000259" key="6">
    <source>
        <dbReference type="Pfam" id="PF00703"/>
    </source>
</evidence>
<evidence type="ECO:0000256" key="3">
    <source>
        <dbReference type="ARBA" id="ARBA00012756"/>
    </source>
</evidence>
<dbReference type="Gene3D" id="2.60.40.10">
    <property type="entry name" value="Immunoglobulins"/>
    <property type="match status" value="1"/>
</dbReference>
<keyword evidence="4 9" id="KW-0378">Hydrolase</keyword>
<name>A0A1D9PFU7_9FLAO</name>
<keyword evidence="10" id="KW-1185">Reference proteome</keyword>
<dbReference type="SUPFAM" id="SSF49785">
    <property type="entry name" value="Galactose-binding domain-like"/>
    <property type="match status" value="1"/>
</dbReference>
<dbReference type="Proteomes" id="UP000178198">
    <property type="component" value="Chromosome"/>
</dbReference>
<dbReference type="InterPro" id="IPR017853">
    <property type="entry name" value="GH"/>
</dbReference>
<feature type="domain" description="Glycosyl hydrolases family 2 sugar binding" evidence="8">
    <location>
        <begin position="29"/>
        <end position="164"/>
    </location>
</feature>
<dbReference type="STRING" id="1306519.BIW12_12150"/>
<evidence type="ECO:0000259" key="8">
    <source>
        <dbReference type="Pfam" id="PF02837"/>
    </source>
</evidence>
<keyword evidence="5" id="KW-0326">Glycosidase</keyword>
<evidence type="ECO:0000313" key="9">
    <source>
        <dbReference type="EMBL" id="APA00996.1"/>
    </source>
</evidence>
<organism evidence="9 10">
    <name type="scientific">Flavobacterium commune</name>
    <dbReference type="NCBI Taxonomy" id="1306519"/>
    <lineage>
        <taxon>Bacteria</taxon>
        <taxon>Pseudomonadati</taxon>
        <taxon>Bacteroidota</taxon>
        <taxon>Flavobacteriia</taxon>
        <taxon>Flavobacteriales</taxon>
        <taxon>Flavobacteriaceae</taxon>
        <taxon>Flavobacterium</taxon>
    </lineage>
</organism>
<feature type="domain" description="Glycoside hydrolase family 2 catalytic" evidence="7">
    <location>
        <begin position="315"/>
        <end position="454"/>
    </location>
</feature>
<dbReference type="Pfam" id="PF00703">
    <property type="entry name" value="Glyco_hydro_2"/>
    <property type="match status" value="1"/>
</dbReference>
<dbReference type="EC" id="3.2.1.23" evidence="3"/>
<evidence type="ECO:0000313" key="10">
    <source>
        <dbReference type="Proteomes" id="UP000178198"/>
    </source>
</evidence>
<reference evidence="9 10" key="1">
    <citation type="submission" date="2016-10" db="EMBL/GenBank/DDBJ databases">
        <title>Complete Genome Sequence of Flavobacterium sp. PK15.</title>
        <authorList>
            <person name="Ekwe A."/>
            <person name="Kim S.B."/>
        </authorList>
    </citation>
    <scope>NUCLEOTIDE SEQUENCE [LARGE SCALE GENOMIC DNA]</scope>
    <source>
        <strain evidence="9 10">PK15</strain>
    </source>
</reference>
<comment type="similarity">
    <text evidence="2">Belongs to the glycosyl hydrolase 2 family.</text>
</comment>
<dbReference type="GO" id="GO:0005990">
    <property type="term" value="P:lactose catabolic process"/>
    <property type="evidence" value="ECO:0007669"/>
    <property type="project" value="TreeGrafter"/>
</dbReference>
<dbReference type="SUPFAM" id="SSF51445">
    <property type="entry name" value="(Trans)glycosidases"/>
    <property type="match status" value="1"/>
</dbReference>
<dbReference type="InterPro" id="IPR036156">
    <property type="entry name" value="Beta-gal/glucu_dom_sf"/>
</dbReference>
<dbReference type="InterPro" id="IPR006104">
    <property type="entry name" value="Glyco_hydro_2_N"/>
</dbReference>
<dbReference type="Gene3D" id="2.60.120.260">
    <property type="entry name" value="Galactose-binding domain-like"/>
    <property type="match status" value="1"/>
</dbReference>
<dbReference type="InterPro" id="IPR006102">
    <property type="entry name" value="Ig-like_GH2"/>
</dbReference>
<feature type="domain" description="Glycoside hydrolase family 2 immunoglobulin-like beta-sandwich" evidence="6">
    <location>
        <begin position="204"/>
        <end position="310"/>
    </location>
</feature>
<dbReference type="InterPro" id="IPR050347">
    <property type="entry name" value="Bact_Beta-galactosidase"/>
</dbReference>
<proteinExistence type="inferred from homology"/>
<dbReference type="InterPro" id="IPR008979">
    <property type="entry name" value="Galactose-bd-like_sf"/>
</dbReference>
<gene>
    <name evidence="9" type="ORF">BIW12_12150</name>
</gene>
<dbReference type="AlphaFoldDB" id="A0A1D9PFU7"/>
<dbReference type="PANTHER" id="PTHR46323:SF2">
    <property type="entry name" value="BETA-GALACTOSIDASE"/>
    <property type="match status" value="1"/>
</dbReference>
<dbReference type="KEGG" id="fcm:BIW12_12150"/>
<evidence type="ECO:0000256" key="1">
    <source>
        <dbReference type="ARBA" id="ARBA00001412"/>
    </source>
</evidence>
<dbReference type="GO" id="GO:0004565">
    <property type="term" value="F:beta-galactosidase activity"/>
    <property type="evidence" value="ECO:0007669"/>
    <property type="project" value="UniProtKB-EC"/>
</dbReference>
<dbReference type="SUPFAM" id="SSF49303">
    <property type="entry name" value="beta-Galactosidase/glucuronidase domain"/>
    <property type="match status" value="1"/>
</dbReference>
<comment type="catalytic activity">
    <reaction evidence="1">
        <text>Hydrolysis of terminal non-reducing beta-D-galactose residues in beta-D-galactosides.</text>
        <dbReference type="EC" id="3.2.1.23"/>
    </reaction>
</comment>
<evidence type="ECO:0000259" key="7">
    <source>
        <dbReference type="Pfam" id="PF02836"/>
    </source>
</evidence>